<dbReference type="InterPro" id="IPR005097">
    <property type="entry name" value="Sacchrp_dh_NADP-bd"/>
</dbReference>
<reference evidence="4" key="1">
    <citation type="submission" date="2022-09" db="EMBL/GenBank/DDBJ databases">
        <title>Aureispira anguillicida sp. nov., isolated from Leptocephalus of Japanese eel Anguilla japonica.</title>
        <authorList>
            <person name="Yuasa K."/>
            <person name="Mekata T."/>
            <person name="Ikunari K."/>
        </authorList>
    </citation>
    <scope>NUCLEOTIDE SEQUENCE</scope>
    <source>
        <strain evidence="4">EL160426</strain>
    </source>
</reference>
<keyword evidence="1" id="KW-0560">Oxidoreductase</keyword>
<organism evidence="4 5">
    <name type="scientific">Aureispira anguillae</name>
    <dbReference type="NCBI Taxonomy" id="2864201"/>
    <lineage>
        <taxon>Bacteria</taxon>
        <taxon>Pseudomonadati</taxon>
        <taxon>Bacteroidota</taxon>
        <taxon>Saprospiria</taxon>
        <taxon>Saprospirales</taxon>
        <taxon>Saprospiraceae</taxon>
        <taxon>Aureispira</taxon>
    </lineage>
</organism>
<dbReference type="Pfam" id="PF03435">
    <property type="entry name" value="Sacchrp_dh_NADP"/>
    <property type="match status" value="1"/>
</dbReference>
<dbReference type="Pfam" id="PF16653">
    <property type="entry name" value="Sacchrp_dh_C"/>
    <property type="match status" value="1"/>
</dbReference>
<name>A0A916DPY5_9BACT</name>
<dbReference type="SUPFAM" id="SSF55347">
    <property type="entry name" value="Glyceraldehyde-3-phosphate dehydrogenase-like, C-terminal domain"/>
    <property type="match status" value="1"/>
</dbReference>
<dbReference type="EMBL" id="AP026867">
    <property type="protein sequence ID" value="BDS09775.1"/>
    <property type="molecule type" value="Genomic_DNA"/>
</dbReference>
<gene>
    <name evidence="4" type="ORF">AsAng_0004800</name>
</gene>
<dbReference type="Proteomes" id="UP001060919">
    <property type="component" value="Chromosome"/>
</dbReference>
<evidence type="ECO:0000313" key="5">
    <source>
        <dbReference type="Proteomes" id="UP001060919"/>
    </source>
</evidence>
<evidence type="ECO:0000313" key="4">
    <source>
        <dbReference type="EMBL" id="BDS09775.1"/>
    </source>
</evidence>
<dbReference type="InterPro" id="IPR036291">
    <property type="entry name" value="NAD(P)-bd_dom_sf"/>
</dbReference>
<sequence length="377" mass="42378">MNKIIVLGAGMVGSAMAIDLSKKHQVTLTDLNQITLDKVHQQHPILKIQQLDVTDKAALVDAIKVYDLVICAVPGFLGFETLKTIITAKMNVIDISFFPENALELDALAKANQVTAIVDCGVAPGMDNIILGYYNELLEITDFECLVGGLPKIKKWPFCYKAPFSPIDVIEEYTRPARYVEAGTIVVREPLTDCEYIDFDGIGTLESFNSDGLRSILFTMSHIPNLKEKTLRYPGHVEYIRVLKESGFFNTEEINVNGVMVRPLDFSSQILFKEWKLLPQEEELTVMQVNIKGKDETGQTKTVVYNLYDEYCTSTQTSSMARTTGYTATAAANLFLEGIFTEKGVFPPELVGKDEVCFNYFLNYLKERNVHYKRTIT</sequence>
<dbReference type="InterPro" id="IPR051168">
    <property type="entry name" value="AASS"/>
</dbReference>
<dbReference type="RefSeq" id="WP_264791136.1">
    <property type="nucleotide sequence ID" value="NZ_AP026867.1"/>
</dbReference>
<dbReference type="PANTHER" id="PTHR11133:SF22">
    <property type="entry name" value="ALPHA-AMINOADIPIC SEMIALDEHYDE SYNTHASE, MITOCHONDRIAL"/>
    <property type="match status" value="1"/>
</dbReference>
<dbReference type="InterPro" id="IPR032095">
    <property type="entry name" value="Sacchrp_dh-like_C"/>
</dbReference>
<evidence type="ECO:0000259" key="3">
    <source>
        <dbReference type="Pfam" id="PF16653"/>
    </source>
</evidence>
<dbReference type="PANTHER" id="PTHR11133">
    <property type="entry name" value="SACCHAROPINE DEHYDROGENASE"/>
    <property type="match status" value="1"/>
</dbReference>
<feature type="domain" description="Saccharopine dehydrogenase-like C-terminal" evidence="3">
    <location>
        <begin position="121"/>
        <end position="368"/>
    </location>
</feature>
<evidence type="ECO:0000259" key="2">
    <source>
        <dbReference type="Pfam" id="PF03435"/>
    </source>
</evidence>
<dbReference type="GO" id="GO:0016491">
    <property type="term" value="F:oxidoreductase activity"/>
    <property type="evidence" value="ECO:0007669"/>
    <property type="project" value="UniProtKB-KW"/>
</dbReference>
<dbReference type="KEGG" id="aup:AsAng_0004800"/>
<dbReference type="SUPFAM" id="SSF51735">
    <property type="entry name" value="NAD(P)-binding Rossmann-fold domains"/>
    <property type="match status" value="1"/>
</dbReference>
<proteinExistence type="predicted"/>
<protein>
    <submittedName>
        <fullName evidence="4">Saccharopine dehydrogenase NADP-binding domain-containing protein</fullName>
    </submittedName>
</protein>
<dbReference type="Gene3D" id="3.30.360.10">
    <property type="entry name" value="Dihydrodipicolinate Reductase, domain 2"/>
    <property type="match status" value="1"/>
</dbReference>
<accession>A0A916DPY5</accession>
<feature type="domain" description="Saccharopine dehydrogenase NADP binding" evidence="2">
    <location>
        <begin position="4"/>
        <end position="117"/>
    </location>
</feature>
<dbReference type="Gene3D" id="3.40.50.720">
    <property type="entry name" value="NAD(P)-binding Rossmann-like Domain"/>
    <property type="match status" value="2"/>
</dbReference>
<dbReference type="AlphaFoldDB" id="A0A916DPY5"/>
<evidence type="ECO:0000256" key="1">
    <source>
        <dbReference type="ARBA" id="ARBA00023002"/>
    </source>
</evidence>
<keyword evidence="5" id="KW-1185">Reference proteome</keyword>